<dbReference type="InterPro" id="IPR014710">
    <property type="entry name" value="RmlC-like_jellyroll"/>
</dbReference>
<dbReference type="Gene3D" id="2.60.120.10">
    <property type="entry name" value="Jelly Rolls"/>
    <property type="match status" value="1"/>
</dbReference>
<name>A0A1W2ERZ9_9FIRM</name>
<reference evidence="1 2" key="1">
    <citation type="submission" date="2017-04" db="EMBL/GenBank/DDBJ databases">
        <authorList>
            <person name="Afonso C.L."/>
            <person name="Miller P.J."/>
            <person name="Scott M.A."/>
            <person name="Spackman E."/>
            <person name="Goraichik I."/>
            <person name="Dimitrov K.M."/>
            <person name="Suarez D.L."/>
            <person name="Swayne D.E."/>
        </authorList>
    </citation>
    <scope>NUCLEOTIDE SEQUENCE [LARGE SCALE GENOMIC DNA]</scope>
    <source>
        <strain evidence="1 2">DSM 5090</strain>
    </source>
</reference>
<dbReference type="PANTHER" id="PTHR36169">
    <property type="entry name" value="ETHANOLAMINE UTILIZATION PROTEIN EUTQ"/>
    <property type="match status" value="1"/>
</dbReference>
<organism evidence="1 2">
    <name type="scientific">Sporomusa malonica</name>
    <dbReference type="NCBI Taxonomy" id="112901"/>
    <lineage>
        <taxon>Bacteria</taxon>
        <taxon>Bacillati</taxon>
        <taxon>Bacillota</taxon>
        <taxon>Negativicutes</taxon>
        <taxon>Selenomonadales</taxon>
        <taxon>Sporomusaceae</taxon>
        <taxon>Sporomusa</taxon>
    </lineage>
</organism>
<evidence type="ECO:0000313" key="1">
    <source>
        <dbReference type="EMBL" id="SMD12342.1"/>
    </source>
</evidence>
<dbReference type="Proteomes" id="UP000192738">
    <property type="component" value="Unassembled WGS sequence"/>
</dbReference>
<evidence type="ECO:0000313" key="2">
    <source>
        <dbReference type="Proteomes" id="UP000192738"/>
    </source>
</evidence>
<dbReference type="PANTHER" id="PTHR36169:SF1">
    <property type="entry name" value="ACETATE KINASE EUTQ"/>
    <property type="match status" value="1"/>
</dbReference>
<dbReference type="Pfam" id="PF06249">
    <property type="entry name" value="EutQ"/>
    <property type="match status" value="1"/>
</dbReference>
<dbReference type="EMBL" id="FWXI01000028">
    <property type="protein sequence ID" value="SMD12342.1"/>
    <property type="molecule type" value="Genomic_DNA"/>
</dbReference>
<dbReference type="RefSeq" id="WP_084578147.1">
    <property type="nucleotide sequence ID" value="NZ_CP155572.1"/>
</dbReference>
<proteinExistence type="predicted"/>
<protein>
    <submittedName>
        <fullName evidence="1">Ethanolamine utilization protein EutQ</fullName>
    </submittedName>
</protein>
<keyword evidence="2" id="KW-1185">Reference proteome</keyword>
<dbReference type="InterPro" id="IPR010424">
    <property type="entry name" value="EutQ"/>
</dbReference>
<dbReference type="CDD" id="cd02228">
    <property type="entry name" value="cupin_EutQ"/>
    <property type="match status" value="1"/>
</dbReference>
<dbReference type="SUPFAM" id="SSF51182">
    <property type="entry name" value="RmlC-like cupins"/>
    <property type="match status" value="1"/>
</dbReference>
<gene>
    <name evidence="1" type="ORF">SAMN04488500_12858</name>
</gene>
<dbReference type="OrthoDB" id="3828611at2"/>
<accession>A0A1W2ERZ9</accession>
<dbReference type="AlphaFoldDB" id="A0A1W2ERZ9"/>
<dbReference type="STRING" id="112901.SAMN04488500_12858"/>
<dbReference type="InterPro" id="IPR011051">
    <property type="entry name" value="RmlC_Cupin_sf"/>
</dbReference>
<sequence length="207" mass="22497">MKKLISATTLRQMAETGKRVVIPPQCVLTPSAQDLAKELGIQIVRENTKELQGETSQLDAISNSDAKPADTAGTLETQVRKVLSELLKPACTNPKVTHVKGATVVLQPFDQAPPGQNIKLVDVITAREANLAAGFMAFDCSVLPWNLTYDEVDYVIEGTFTIETGGKVHTCVAGDVFYIPKNTKVIFGSPNQAKVFYVTYPANWSEV</sequence>